<dbReference type="EMBL" id="LSMT01000052">
    <property type="protein sequence ID" value="PFX30321.1"/>
    <property type="molecule type" value="Genomic_DNA"/>
</dbReference>
<name>A0A2B4SKA6_STYPI</name>
<reference evidence="4" key="1">
    <citation type="journal article" date="2017" name="bioRxiv">
        <title>Comparative analysis of the genomes of Stylophora pistillata and Acropora digitifera provides evidence for extensive differences between species of corals.</title>
        <authorList>
            <person name="Voolstra C.R."/>
            <person name="Li Y."/>
            <person name="Liew Y.J."/>
            <person name="Baumgarten S."/>
            <person name="Zoccola D."/>
            <person name="Flot J.-F."/>
            <person name="Tambutte S."/>
            <person name="Allemand D."/>
            <person name="Aranda M."/>
        </authorList>
    </citation>
    <scope>NUCLEOTIDE SEQUENCE [LARGE SCALE GENOMIC DNA]</scope>
</reference>
<dbReference type="SUPFAM" id="SSF47823">
    <property type="entry name" value="lambda integrase-like, N-terminal domain"/>
    <property type="match status" value="1"/>
</dbReference>
<comment type="caution">
    <text evidence="3">The sequence shown here is derived from an EMBL/GenBank/DDBJ whole genome shotgun (WGS) entry which is preliminary data.</text>
</comment>
<evidence type="ECO:0000313" key="3">
    <source>
        <dbReference type="EMBL" id="PFX30321.1"/>
    </source>
</evidence>
<feature type="region of interest" description="Disordered" evidence="2">
    <location>
        <begin position="39"/>
        <end position="58"/>
    </location>
</feature>
<dbReference type="STRING" id="50429.A0A2B4SKA6"/>
<evidence type="ECO:0000256" key="1">
    <source>
        <dbReference type="ARBA" id="ARBA00023125"/>
    </source>
</evidence>
<gene>
    <name evidence="3" type="ORF">AWC38_SpisGene4875</name>
</gene>
<evidence type="ECO:0000313" key="4">
    <source>
        <dbReference type="Proteomes" id="UP000225706"/>
    </source>
</evidence>
<evidence type="ECO:0000256" key="2">
    <source>
        <dbReference type="SAM" id="MobiDB-lite"/>
    </source>
</evidence>
<proteinExistence type="predicted"/>
<sequence>MISLPHWESSTNTAIVPDHSNIDIPKMGNAVLVPRVAEDADRTASDDTSSQNHFDSSSQLKQSAPLVSKVATSWVSCIRSVLQKQGIGQQAIEIMLNSWRNGTKKQYTSSISQWTSDCKLHNYNPTTPPVAQVLEFLTHQSNHLGYSAIGTTRSALSSFITLDVVNLGDHPLVERFMAGLFNRKPALPRYVETWNPHIVLDYFKSLPENESLELKQLTMKLTVLLALISAQRLQTLKALSLDGMSNTKDSFSFRLLEVLKQTSRHGGKNRHLAPIVLKKYPHDSKLSPVRFLKEYLTRTATLRTSQQLLLCYNKPPGPASRDTICRWIKQTLAASGVNTTVFKAHSCHSAATSAAKLARSPYGGYSGSCWMAFRLCFC</sequence>
<dbReference type="PANTHER" id="PTHR35617:SF3">
    <property type="entry name" value="CORE-BINDING (CB) DOMAIN-CONTAINING PROTEIN"/>
    <property type="match status" value="1"/>
</dbReference>
<keyword evidence="1" id="KW-0238">DNA-binding</keyword>
<evidence type="ECO:0008006" key="5">
    <source>
        <dbReference type="Google" id="ProtNLM"/>
    </source>
</evidence>
<dbReference type="InterPro" id="IPR010998">
    <property type="entry name" value="Integrase_recombinase_N"/>
</dbReference>
<dbReference type="GO" id="GO:0003677">
    <property type="term" value="F:DNA binding"/>
    <property type="evidence" value="ECO:0007669"/>
    <property type="project" value="UniProtKB-KW"/>
</dbReference>
<keyword evidence="4" id="KW-1185">Reference proteome</keyword>
<protein>
    <recommendedName>
        <fullName evidence="5">Tyr recombinase domain-containing protein</fullName>
    </recommendedName>
</protein>
<dbReference type="Gene3D" id="1.10.150.130">
    <property type="match status" value="1"/>
</dbReference>
<dbReference type="PANTHER" id="PTHR35617">
    <property type="entry name" value="PHAGE_INTEGRASE DOMAIN-CONTAINING PROTEIN"/>
    <property type="match status" value="1"/>
</dbReference>
<dbReference type="AlphaFoldDB" id="A0A2B4SKA6"/>
<dbReference type="Proteomes" id="UP000225706">
    <property type="component" value="Unassembled WGS sequence"/>
</dbReference>
<organism evidence="3 4">
    <name type="scientific">Stylophora pistillata</name>
    <name type="common">Smooth cauliflower coral</name>
    <dbReference type="NCBI Taxonomy" id="50429"/>
    <lineage>
        <taxon>Eukaryota</taxon>
        <taxon>Metazoa</taxon>
        <taxon>Cnidaria</taxon>
        <taxon>Anthozoa</taxon>
        <taxon>Hexacorallia</taxon>
        <taxon>Scleractinia</taxon>
        <taxon>Astrocoeniina</taxon>
        <taxon>Pocilloporidae</taxon>
        <taxon>Stylophora</taxon>
    </lineage>
</organism>
<dbReference type="OrthoDB" id="5988734at2759"/>
<accession>A0A2B4SKA6</accession>